<dbReference type="HOGENOM" id="CLU_207070_0_0_5"/>
<organism evidence="1 2">
    <name type="scientific">Ehrlichia japonica</name>
    <dbReference type="NCBI Taxonomy" id="391036"/>
    <lineage>
        <taxon>Bacteria</taxon>
        <taxon>Pseudomonadati</taxon>
        <taxon>Pseudomonadota</taxon>
        <taxon>Alphaproteobacteria</taxon>
        <taxon>Rickettsiales</taxon>
        <taxon>Anaplasmataceae</taxon>
        <taxon>Ehrlichia</taxon>
    </lineage>
</organism>
<dbReference type="KEGG" id="ehh:EHF_0232"/>
<reference evidence="1 2" key="1">
    <citation type="submission" date="2014-03" db="EMBL/GenBank/DDBJ databases">
        <title>Sequencing and Comparison of Genomes and Transcriptome Profiles of Human Ehrlichiosis Agents.</title>
        <authorList>
            <person name="Lin M."/>
            <person name="Daugherty S.C."/>
            <person name="Nagaraj S."/>
            <person name="Cheng Z."/>
            <person name="Xiong Q."/>
            <person name="Lin F.-Y."/>
            <person name="Sengamalay N."/>
            <person name="Ott S."/>
            <person name="Godinez A."/>
            <person name="Tallon L.J."/>
            <person name="Sadzewicz L."/>
            <person name="Fraser C.M."/>
            <person name="Dunning Hotopp J.C."/>
            <person name="Rikihisa Y."/>
        </authorList>
    </citation>
    <scope>NUCLEOTIDE SEQUENCE [LARGE SCALE GENOMIC DNA]</scope>
    <source>
        <strain evidence="1 2">HF</strain>
    </source>
</reference>
<proteinExistence type="predicted"/>
<protein>
    <submittedName>
        <fullName evidence="1">Uncharacterized protein</fullName>
    </submittedName>
</protein>
<gene>
    <name evidence="1" type="ORF">EHF_0232</name>
</gene>
<evidence type="ECO:0000313" key="1">
    <source>
        <dbReference type="EMBL" id="AHX05051.1"/>
    </source>
</evidence>
<accession>X5GLP2</accession>
<dbReference type="EMBL" id="CP007474">
    <property type="protein sequence ID" value="AHX05051.1"/>
    <property type="molecule type" value="Genomic_DNA"/>
</dbReference>
<dbReference type="AlphaFoldDB" id="X5GLP2"/>
<keyword evidence="2" id="KW-1185">Reference proteome</keyword>
<name>X5GLP2_9RICK</name>
<dbReference type="STRING" id="391036.EHF_0232"/>
<dbReference type="RefSeq" id="WP_156928253.1">
    <property type="nucleotide sequence ID" value="NZ_CP007474.1"/>
</dbReference>
<sequence>MKFKIHYSQEPGLDKCSKDVEKNSISELVRSSLGDWIPESEDILRFL</sequence>
<evidence type="ECO:0000313" key="2">
    <source>
        <dbReference type="Proteomes" id="UP000023762"/>
    </source>
</evidence>
<dbReference type="Proteomes" id="UP000023762">
    <property type="component" value="Chromosome"/>
</dbReference>